<feature type="compositionally biased region" description="Basic and acidic residues" evidence="1">
    <location>
        <begin position="1"/>
        <end position="25"/>
    </location>
</feature>
<evidence type="ECO:0000313" key="3">
    <source>
        <dbReference type="Proteomes" id="UP001066276"/>
    </source>
</evidence>
<dbReference type="EMBL" id="JANPWB010000015">
    <property type="protein sequence ID" value="KAJ1091062.1"/>
    <property type="molecule type" value="Genomic_DNA"/>
</dbReference>
<proteinExistence type="predicted"/>
<gene>
    <name evidence="2" type="ORF">NDU88_004190</name>
</gene>
<evidence type="ECO:0000313" key="2">
    <source>
        <dbReference type="EMBL" id="KAJ1091062.1"/>
    </source>
</evidence>
<feature type="region of interest" description="Disordered" evidence="1">
    <location>
        <begin position="1"/>
        <end position="80"/>
    </location>
</feature>
<accession>A0AAV7LHL3</accession>
<name>A0AAV7LHL3_PLEWA</name>
<feature type="compositionally biased region" description="Polar residues" evidence="1">
    <location>
        <begin position="61"/>
        <end position="73"/>
    </location>
</feature>
<evidence type="ECO:0000256" key="1">
    <source>
        <dbReference type="SAM" id="MobiDB-lite"/>
    </source>
</evidence>
<reference evidence="2" key="1">
    <citation type="journal article" date="2022" name="bioRxiv">
        <title>Sequencing and chromosome-scale assembly of the giantPleurodeles waltlgenome.</title>
        <authorList>
            <person name="Brown T."/>
            <person name="Elewa A."/>
            <person name="Iarovenko S."/>
            <person name="Subramanian E."/>
            <person name="Araus A.J."/>
            <person name="Petzold A."/>
            <person name="Susuki M."/>
            <person name="Suzuki K.-i.T."/>
            <person name="Hayashi T."/>
            <person name="Toyoda A."/>
            <person name="Oliveira C."/>
            <person name="Osipova E."/>
            <person name="Leigh N.D."/>
            <person name="Simon A."/>
            <person name="Yun M.H."/>
        </authorList>
    </citation>
    <scope>NUCLEOTIDE SEQUENCE</scope>
    <source>
        <strain evidence="2">20211129_DDA</strain>
        <tissue evidence="2">Liver</tissue>
    </source>
</reference>
<protein>
    <submittedName>
        <fullName evidence="2">Uncharacterized protein</fullName>
    </submittedName>
</protein>
<comment type="caution">
    <text evidence="2">The sequence shown here is derived from an EMBL/GenBank/DDBJ whole genome shotgun (WGS) entry which is preliminary data.</text>
</comment>
<sequence>MEETVPKGQDEAGHQWKPVQEHLEADNPCGAETEKANTPPQQPEKEDQEEERPQEEGENNHLATTPGIQSNPGRSDVGEAPVALGHSWSLKQVTREGLHLFVGWGMTQGI</sequence>
<dbReference type="Proteomes" id="UP001066276">
    <property type="component" value="Chromosome 11"/>
</dbReference>
<organism evidence="2 3">
    <name type="scientific">Pleurodeles waltl</name>
    <name type="common">Iberian ribbed newt</name>
    <dbReference type="NCBI Taxonomy" id="8319"/>
    <lineage>
        <taxon>Eukaryota</taxon>
        <taxon>Metazoa</taxon>
        <taxon>Chordata</taxon>
        <taxon>Craniata</taxon>
        <taxon>Vertebrata</taxon>
        <taxon>Euteleostomi</taxon>
        <taxon>Amphibia</taxon>
        <taxon>Batrachia</taxon>
        <taxon>Caudata</taxon>
        <taxon>Salamandroidea</taxon>
        <taxon>Salamandridae</taxon>
        <taxon>Pleurodelinae</taxon>
        <taxon>Pleurodeles</taxon>
    </lineage>
</organism>
<keyword evidence="3" id="KW-1185">Reference proteome</keyword>
<dbReference type="AlphaFoldDB" id="A0AAV7LHL3"/>